<feature type="domain" description="Ribosomal RNA methyltransferase FtsJ" evidence="1">
    <location>
        <begin position="29"/>
        <end position="110"/>
    </location>
</feature>
<dbReference type="AlphaFoldDB" id="A0A6C0HG88"/>
<dbReference type="Pfam" id="PF01728">
    <property type="entry name" value="FtsJ"/>
    <property type="match status" value="1"/>
</dbReference>
<evidence type="ECO:0000313" key="2">
    <source>
        <dbReference type="EMBL" id="QHT79043.1"/>
    </source>
</evidence>
<proteinExistence type="predicted"/>
<protein>
    <recommendedName>
        <fullName evidence="1">Ribosomal RNA methyltransferase FtsJ domain-containing protein</fullName>
    </recommendedName>
</protein>
<dbReference type="InterPro" id="IPR029063">
    <property type="entry name" value="SAM-dependent_MTases_sf"/>
</dbReference>
<dbReference type="GO" id="GO:0032259">
    <property type="term" value="P:methylation"/>
    <property type="evidence" value="ECO:0007669"/>
    <property type="project" value="InterPro"/>
</dbReference>
<dbReference type="Gene3D" id="3.40.50.150">
    <property type="entry name" value="Vaccinia Virus protein VP39"/>
    <property type="match status" value="1"/>
</dbReference>
<dbReference type="GO" id="GO:0008168">
    <property type="term" value="F:methyltransferase activity"/>
    <property type="evidence" value="ECO:0007669"/>
    <property type="project" value="InterPro"/>
</dbReference>
<evidence type="ECO:0000259" key="1">
    <source>
        <dbReference type="Pfam" id="PF01728"/>
    </source>
</evidence>
<reference evidence="2" key="1">
    <citation type="journal article" date="2020" name="Nature">
        <title>Giant virus diversity and host interactions through global metagenomics.</title>
        <authorList>
            <person name="Schulz F."/>
            <person name="Roux S."/>
            <person name="Paez-Espino D."/>
            <person name="Jungbluth S."/>
            <person name="Walsh D.A."/>
            <person name="Denef V.J."/>
            <person name="McMahon K.D."/>
            <person name="Konstantinidis K.T."/>
            <person name="Eloe-Fadrosh E.A."/>
            <person name="Kyrpides N.C."/>
            <person name="Woyke T."/>
        </authorList>
    </citation>
    <scope>NUCLEOTIDE SEQUENCE</scope>
    <source>
        <strain evidence="2">GVMAG-M-3300023179-97</strain>
    </source>
</reference>
<dbReference type="InterPro" id="IPR002877">
    <property type="entry name" value="RNA_MeTrfase_FtsJ_dom"/>
</dbReference>
<accession>A0A6C0HG88</accession>
<name>A0A6C0HG88_9ZZZZ</name>
<dbReference type="CDD" id="cd02440">
    <property type="entry name" value="AdoMet_MTases"/>
    <property type="match status" value="1"/>
</dbReference>
<organism evidence="2">
    <name type="scientific">viral metagenome</name>
    <dbReference type="NCBI Taxonomy" id="1070528"/>
    <lineage>
        <taxon>unclassified sequences</taxon>
        <taxon>metagenomes</taxon>
        <taxon>organismal metagenomes</taxon>
    </lineage>
</organism>
<dbReference type="SUPFAM" id="SSF53335">
    <property type="entry name" value="S-adenosyl-L-methionine-dependent methyltransferases"/>
    <property type="match status" value="1"/>
</dbReference>
<sequence>MTTKILDILLSDSSINAIHKWNNYFDIYDEVFAPIRESTKTILEIGCAGGGSAQLLKKYFQNATIYTIDIRHLAKNLGEGIHQITGNATDINLLQILPEFDLIIDDGSHNPYEQIQSFEYLFKNKLRNGGVYLVEDLEHSFYNWWKKMDNDKNFFDYTHQRVLDMQGFITNTVNYYTENLYKVINYQQISVFYKKTQVLNYTSLYKKE</sequence>
<dbReference type="EMBL" id="MN739944">
    <property type="protein sequence ID" value="QHT79043.1"/>
    <property type="molecule type" value="Genomic_DNA"/>
</dbReference>